<evidence type="ECO:0000256" key="1">
    <source>
        <dbReference type="ARBA" id="ARBA00004751"/>
    </source>
</evidence>
<dbReference type="GO" id="GO:0036440">
    <property type="term" value="F:citrate synthase activity"/>
    <property type="evidence" value="ECO:0007669"/>
    <property type="project" value="UniProtKB-EC"/>
</dbReference>
<dbReference type="GO" id="GO:0005829">
    <property type="term" value="C:cytosol"/>
    <property type="evidence" value="ECO:0007669"/>
    <property type="project" value="TreeGrafter"/>
</dbReference>
<dbReference type="InterPro" id="IPR016143">
    <property type="entry name" value="Citrate_synth-like_sm_a-sub"/>
</dbReference>
<evidence type="ECO:0000313" key="7">
    <source>
        <dbReference type="Proteomes" id="UP000190092"/>
    </source>
</evidence>
<dbReference type="InterPro" id="IPR016142">
    <property type="entry name" value="Citrate_synth-like_lrg_a-sub"/>
</dbReference>
<dbReference type="GO" id="GO:0003677">
    <property type="term" value="F:DNA binding"/>
    <property type="evidence" value="ECO:0007669"/>
    <property type="project" value="InterPro"/>
</dbReference>
<organism evidence="6 7">
    <name type="scientific">Enhydrobacter aerosaccus</name>
    <dbReference type="NCBI Taxonomy" id="225324"/>
    <lineage>
        <taxon>Bacteria</taxon>
        <taxon>Pseudomonadati</taxon>
        <taxon>Pseudomonadota</taxon>
        <taxon>Alphaproteobacteria</taxon>
        <taxon>Hyphomicrobiales</taxon>
        <taxon>Enhydrobacter</taxon>
    </lineage>
</organism>
<dbReference type="PROSITE" id="PS50937">
    <property type="entry name" value="HTH_MERR_2"/>
    <property type="match status" value="1"/>
</dbReference>
<keyword evidence="4" id="KW-0808">Transferase</keyword>
<dbReference type="Gene3D" id="1.10.580.10">
    <property type="entry name" value="Citrate Synthase, domain 1"/>
    <property type="match status" value="1"/>
</dbReference>
<dbReference type="Gene3D" id="1.10.230.10">
    <property type="entry name" value="Cytochrome P450-Terp, domain 2"/>
    <property type="match status" value="1"/>
</dbReference>
<dbReference type="GO" id="GO:0006355">
    <property type="term" value="P:regulation of DNA-templated transcription"/>
    <property type="evidence" value="ECO:0007669"/>
    <property type="project" value="InterPro"/>
</dbReference>
<dbReference type="InterPro" id="IPR002020">
    <property type="entry name" value="Citrate_synthase"/>
</dbReference>
<dbReference type="PRINTS" id="PR00143">
    <property type="entry name" value="CITRTSNTHASE"/>
</dbReference>
<evidence type="ECO:0000313" key="6">
    <source>
        <dbReference type="EMBL" id="SJZ43890.1"/>
    </source>
</evidence>
<dbReference type="STRING" id="225324.SAMN02745126_01063"/>
<reference evidence="7" key="1">
    <citation type="submission" date="2017-02" db="EMBL/GenBank/DDBJ databases">
        <authorList>
            <person name="Varghese N."/>
            <person name="Submissions S."/>
        </authorList>
    </citation>
    <scope>NUCLEOTIDE SEQUENCE [LARGE SCALE GENOMIC DNA]</scope>
    <source>
        <strain evidence="7">ATCC 27094</strain>
    </source>
</reference>
<dbReference type="InterPro" id="IPR041657">
    <property type="entry name" value="HTH_17"/>
</dbReference>
<sequence length="401" mass="43230">MSTEWITSAEAARRLGVSAATLYAYVSRGLLRSEGTEGRRERRYRADDVSRLKRRRDVGRKAESIAANALDFGTPVLESALTLIENGRLYYRGHDAVRLARSMSLEQVAQLLWECDDRPFAAKNLPAMSSALRAAWSAAPTLSIVDACLILLPAAARWDHPSWVEDRSAMLETGARILRLLTAAVTMQPVSPLPVHEQLAAAWKVPVELTPVLRAALVLSADHEFNASTFAARVVASTGANLHGSAIAGLAAINGPRHGGSTRRVADLVDTLKAATDLEAELARRPSEPIDLPGFGHPLYPDGDVRASLLLTLLHETLPHSAELAFADRLAAAVEARTGRKPNIDFATVTVERSLGLPKDSALALFLLGRTVGWIAHALEQAASGALIRPRARYIGPRPAI</sequence>
<dbReference type="CDD" id="cd06102">
    <property type="entry name" value="citrate_synt_like_2"/>
    <property type="match status" value="1"/>
</dbReference>
<dbReference type="SUPFAM" id="SSF48256">
    <property type="entry name" value="Citrate synthase"/>
    <property type="match status" value="1"/>
</dbReference>
<protein>
    <recommendedName>
        <fullName evidence="3">citrate synthase (unknown stereospecificity)</fullName>
        <ecNumber evidence="3">2.3.3.16</ecNumber>
    </recommendedName>
</protein>
<name>A0A1T4KNB0_9HYPH</name>
<dbReference type="PANTHER" id="PTHR11739:SF4">
    <property type="entry name" value="CITRATE SYNTHASE, PEROXISOMAL"/>
    <property type="match status" value="1"/>
</dbReference>
<dbReference type="AlphaFoldDB" id="A0A1T4KNB0"/>
<dbReference type="EC" id="2.3.3.16" evidence="3"/>
<gene>
    <name evidence="6" type="ORF">SAMN02745126_01063</name>
</gene>
<dbReference type="GO" id="GO:0006099">
    <property type="term" value="P:tricarboxylic acid cycle"/>
    <property type="evidence" value="ECO:0007669"/>
    <property type="project" value="UniProtKB-UniPathway"/>
</dbReference>
<feature type="domain" description="HTH merR-type" evidence="5">
    <location>
        <begin position="10"/>
        <end position="54"/>
    </location>
</feature>
<comment type="pathway">
    <text evidence="1">Carbohydrate metabolism; tricarboxylic acid cycle; isocitrate from oxaloacetate: step 1/2.</text>
</comment>
<evidence type="ECO:0000259" key="5">
    <source>
        <dbReference type="PROSITE" id="PS50937"/>
    </source>
</evidence>
<proteinExistence type="inferred from homology"/>
<dbReference type="PANTHER" id="PTHR11739">
    <property type="entry name" value="CITRATE SYNTHASE"/>
    <property type="match status" value="1"/>
</dbReference>
<dbReference type="RefSeq" id="WP_085932737.1">
    <property type="nucleotide sequence ID" value="NZ_FUWJ01000001.1"/>
</dbReference>
<dbReference type="Proteomes" id="UP000190092">
    <property type="component" value="Unassembled WGS sequence"/>
</dbReference>
<evidence type="ECO:0000256" key="2">
    <source>
        <dbReference type="ARBA" id="ARBA00010566"/>
    </source>
</evidence>
<evidence type="ECO:0000256" key="4">
    <source>
        <dbReference type="ARBA" id="ARBA00022679"/>
    </source>
</evidence>
<keyword evidence="7" id="KW-1185">Reference proteome</keyword>
<dbReference type="InterPro" id="IPR000551">
    <property type="entry name" value="MerR-type_HTH_dom"/>
</dbReference>
<dbReference type="Gene3D" id="1.10.1660.10">
    <property type="match status" value="1"/>
</dbReference>
<comment type="similarity">
    <text evidence="2">Belongs to the citrate synthase family.</text>
</comment>
<dbReference type="UniPathway" id="UPA00223">
    <property type="reaction ID" value="UER00717"/>
</dbReference>
<dbReference type="InterPro" id="IPR036969">
    <property type="entry name" value="Citrate_synthase_sf"/>
</dbReference>
<accession>A0A1T4KNB0</accession>
<dbReference type="EMBL" id="FUWJ01000001">
    <property type="protein sequence ID" value="SJZ43890.1"/>
    <property type="molecule type" value="Genomic_DNA"/>
</dbReference>
<evidence type="ECO:0000256" key="3">
    <source>
        <dbReference type="ARBA" id="ARBA00012972"/>
    </source>
</evidence>
<dbReference type="OrthoDB" id="9786046at2"/>
<dbReference type="Pfam" id="PF12728">
    <property type="entry name" value="HTH_17"/>
    <property type="match status" value="1"/>
</dbReference>
<dbReference type="Pfam" id="PF00285">
    <property type="entry name" value="Citrate_synt"/>
    <property type="match status" value="1"/>
</dbReference>
<dbReference type="GO" id="GO:0005975">
    <property type="term" value="P:carbohydrate metabolic process"/>
    <property type="evidence" value="ECO:0007669"/>
    <property type="project" value="TreeGrafter"/>
</dbReference>